<organism evidence="2 3">
    <name type="scientific">Platanthera guangdongensis</name>
    <dbReference type="NCBI Taxonomy" id="2320717"/>
    <lineage>
        <taxon>Eukaryota</taxon>
        <taxon>Viridiplantae</taxon>
        <taxon>Streptophyta</taxon>
        <taxon>Embryophyta</taxon>
        <taxon>Tracheophyta</taxon>
        <taxon>Spermatophyta</taxon>
        <taxon>Magnoliopsida</taxon>
        <taxon>Liliopsida</taxon>
        <taxon>Asparagales</taxon>
        <taxon>Orchidaceae</taxon>
        <taxon>Orchidoideae</taxon>
        <taxon>Orchideae</taxon>
        <taxon>Orchidinae</taxon>
        <taxon>Platanthera</taxon>
    </lineage>
</organism>
<proteinExistence type="predicted"/>
<keyword evidence="3" id="KW-1185">Reference proteome</keyword>
<comment type="caution">
    <text evidence="2">The sequence shown here is derived from an EMBL/GenBank/DDBJ whole genome shotgun (WGS) entry which is preliminary data.</text>
</comment>
<dbReference type="Proteomes" id="UP001412067">
    <property type="component" value="Unassembled WGS sequence"/>
</dbReference>
<sequence length="101" mass="11140">MDVDAHPRDDASPRVDQGTRPQVDASTHATPGSSLQEPGFAQIWLDCRGNVLGHIKKEIRIEVKTLGRVRLNYLKLGLSMNFQFVRYLSVLPGVANAIVEG</sequence>
<name>A0ABR2LSU6_9ASPA</name>
<reference evidence="2 3" key="1">
    <citation type="journal article" date="2022" name="Nat. Plants">
        <title>Genomes of leafy and leafless Platanthera orchids illuminate the evolution of mycoheterotrophy.</title>
        <authorList>
            <person name="Li M.H."/>
            <person name="Liu K.W."/>
            <person name="Li Z."/>
            <person name="Lu H.C."/>
            <person name="Ye Q.L."/>
            <person name="Zhang D."/>
            <person name="Wang J.Y."/>
            <person name="Li Y.F."/>
            <person name="Zhong Z.M."/>
            <person name="Liu X."/>
            <person name="Yu X."/>
            <person name="Liu D.K."/>
            <person name="Tu X.D."/>
            <person name="Liu B."/>
            <person name="Hao Y."/>
            <person name="Liao X.Y."/>
            <person name="Jiang Y.T."/>
            <person name="Sun W.H."/>
            <person name="Chen J."/>
            <person name="Chen Y.Q."/>
            <person name="Ai Y."/>
            <person name="Zhai J.W."/>
            <person name="Wu S.S."/>
            <person name="Zhou Z."/>
            <person name="Hsiao Y.Y."/>
            <person name="Wu W.L."/>
            <person name="Chen Y.Y."/>
            <person name="Lin Y.F."/>
            <person name="Hsu J.L."/>
            <person name="Li C.Y."/>
            <person name="Wang Z.W."/>
            <person name="Zhao X."/>
            <person name="Zhong W.Y."/>
            <person name="Ma X.K."/>
            <person name="Ma L."/>
            <person name="Huang J."/>
            <person name="Chen G.Z."/>
            <person name="Huang M.Z."/>
            <person name="Huang L."/>
            <person name="Peng D.H."/>
            <person name="Luo Y.B."/>
            <person name="Zou S.Q."/>
            <person name="Chen S.P."/>
            <person name="Lan S."/>
            <person name="Tsai W.C."/>
            <person name="Van de Peer Y."/>
            <person name="Liu Z.J."/>
        </authorList>
    </citation>
    <scope>NUCLEOTIDE SEQUENCE [LARGE SCALE GENOMIC DNA]</scope>
    <source>
        <strain evidence="2">Lor288</strain>
    </source>
</reference>
<dbReference type="EMBL" id="JBBWWR010000015">
    <property type="protein sequence ID" value="KAK8949790.1"/>
    <property type="molecule type" value="Genomic_DNA"/>
</dbReference>
<gene>
    <name evidence="2" type="ORF">KSP40_PGU020400</name>
</gene>
<evidence type="ECO:0000313" key="2">
    <source>
        <dbReference type="EMBL" id="KAK8949790.1"/>
    </source>
</evidence>
<evidence type="ECO:0000256" key="1">
    <source>
        <dbReference type="SAM" id="MobiDB-lite"/>
    </source>
</evidence>
<protein>
    <submittedName>
        <fullName evidence="2">Uncharacterized protein</fullName>
    </submittedName>
</protein>
<accession>A0ABR2LSU6</accession>
<feature type="region of interest" description="Disordered" evidence="1">
    <location>
        <begin position="1"/>
        <end position="36"/>
    </location>
</feature>
<evidence type="ECO:0000313" key="3">
    <source>
        <dbReference type="Proteomes" id="UP001412067"/>
    </source>
</evidence>
<feature type="compositionally biased region" description="Polar residues" evidence="1">
    <location>
        <begin position="24"/>
        <end position="36"/>
    </location>
</feature>
<feature type="compositionally biased region" description="Basic and acidic residues" evidence="1">
    <location>
        <begin position="1"/>
        <end position="13"/>
    </location>
</feature>